<evidence type="ECO:0000313" key="9">
    <source>
        <dbReference type="Proteomes" id="UP001372834"/>
    </source>
</evidence>
<dbReference type="CDD" id="cd06450">
    <property type="entry name" value="DOPA_deC_like"/>
    <property type="match status" value="1"/>
</dbReference>
<dbReference type="InterPro" id="IPR015422">
    <property type="entry name" value="PyrdxlP-dep_Trfase_small"/>
</dbReference>
<evidence type="ECO:0000256" key="4">
    <source>
        <dbReference type="ARBA" id="ARBA00022898"/>
    </source>
</evidence>
<keyword evidence="4 6" id="KW-0663">Pyridoxal phosphate</keyword>
<gene>
    <name evidence="8" type="ORF">RUM43_007515</name>
</gene>
<evidence type="ECO:0000256" key="6">
    <source>
        <dbReference type="PIRSR" id="PIRSR602129-50"/>
    </source>
</evidence>
<dbReference type="AlphaFoldDB" id="A0AAN8P8M5"/>
<evidence type="ECO:0000256" key="3">
    <source>
        <dbReference type="ARBA" id="ARBA00022793"/>
    </source>
</evidence>
<protein>
    <recommendedName>
        <fullName evidence="10">Tyrosine decarboxylase</fullName>
    </recommendedName>
</protein>
<dbReference type="InterPro" id="IPR010977">
    <property type="entry name" value="Aromatic_deC"/>
</dbReference>
<keyword evidence="5 7" id="KW-0456">Lyase</keyword>
<dbReference type="InterPro" id="IPR015421">
    <property type="entry name" value="PyrdxlP-dep_Trfase_major"/>
</dbReference>
<keyword evidence="3" id="KW-0210">Decarboxylase</keyword>
<feature type="modified residue" description="N6-(pyridoxal phosphate)lysine" evidence="6">
    <location>
        <position position="305"/>
    </location>
</feature>
<evidence type="ECO:0000256" key="1">
    <source>
        <dbReference type="ARBA" id="ARBA00001933"/>
    </source>
</evidence>
<accession>A0AAN8P8M5</accession>
<dbReference type="Gene3D" id="1.20.1340.10">
    <property type="entry name" value="dopa decarboxylase, N-terminal domain"/>
    <property type="match status" value="1"/>
</dbReference>
<sequence length="550" mass="62417">MDMEEYKVRAREVVDFICNYYSTVQERRVFPSVKPGYLAPLLPKEAPKKPDSWEEIMSDVETKIMPGITHWNHPRFFAYFPSGNSYASFLGDMLSDGIGCIGFSWASSPACTELETIVLDWLGKAINLPEHLLFFTPGSLGGGVIQGSASECVLVSMLAARSEAIKFLKETRGDQEDSRYLADLVAYCSVEAHSCVEKAAKICMVKLRILKCDDQSALRGPTLAEAIEADVKQGLHPFFICGTLGTTSNCGFDNLKEIGPIVCKLPKCWFHVDAAYAGCAFICPELRYLKEGIEFVDSFNTNCNKFLNVCYDCSCLWIKDRYKLIGALTVEPLYLHHDQASVTVNYRHWMIPLSRRFRSLKLWLVLRNYGLEKLQSYIRNHIKLAQAFEKLVKSDDRYEVCNVVRLGLVCFRLKVRDELNQEFLASINKEGSLHMLPSITNNKYCLRFCVVYEHSKMSDIEYAWNVIQFHGNQILAKHQQAPQICVATATVQQNLNMAYVQQVPQNVYDRLQSRSFLREEDTPLYVAARYTDDLAIMKSVGLAGDDDEDA</sequence>
<proteinExistence type="inferred from homology"/>
<dbReference type="EMBL" id="JAWJWE010000003">
    <property type="protein sequence ID" value="KAK6639245.1"/>
    <property type="molecule type" value="Genomic_DNA"/>
</dbReference>
<dbReference type="GO" id="GO:0030170">
    <property type="term" value="F:pyridoxal phosphate binding"/>
    <property type="evidence" value="ECO:0007669"/>
    <property type="project" value="InterPro"/>
</dbReference>
<dbReference type="PROSITE" id="PS00392">
    <property type="entry name" value="DDC_GAD_HDC_YDC"/>
    <property type="match status" value="1"/>
</dbReference>
<dbReference type="InterPro" id="IPR015424">
    <property type="entry name" value="PyrdxlP-dep_Trfase"/>
</dbReference>
<comment type="cofactor">
    <cofactor evidence="1 6 7">
        <name>pyridoxal 5'-phosphate</name>
        <dbReference type="ChEBI" id="CHEBI:597326"/>
    </cofactor>
</comment>
<dbReference type="GO" id="GO:0019752">
    <property type="term" value="P:carboxylic acid metabolic process"/>
    <property type="evidence" value="ECO:0007669"/>
    <property type="project" value="InterPro"/>
</dbReference>
<dbReference type="GO" id="GO:0005737">
    <property type="term" value="C:cytoplasm"/>
    <property type="evidence" value="ECO:0007669"/>
    <property type="project" value="TreeGrafter"/>
</dbReference>
<reference evidence="8 9" key="1">
    <citation type="submission" date="2023-10" db="EMBL/GenBank/DDBJ databases">
        <title>Genomes of two closely related lineages of the louse Polyplax serrata with different host specificities.</title>
        <authorList>
            <person name="Martinu J."/>
            <person name="Tarabai H."/>
            <person name="Stefka J."/>
            <person name="Hypsa V."/>
        </authorList>
    </citation>
    <scope>NUCLEOTIDE SEQUENCE [LARGE SCALE GENOMIC DNA]</scope>
    <source>
        <strain evidence="8">HR10_N</strain>
    </source>
</reference>
<dbReference type="PANTHER" id="PTHR11999">
    <property type="entry name" value="GROUP II PYRIDOXAL-5-PHOSPHATE DECARBOXYLASE"/>
    <property type="match status" value="1"/>
</dbReference>
<evidence type="ECO:0000256" key="7">
    <source>
        <dbReference type="RuleBase" id="RU000382"/>
    </source>
</evidence>
<name>A0AAN8P8M5_POLSC</name>
<dbReference type="GO" id="GO:0006520">
    <property type="term" value="P:amino acid metabolic process"/>
    <property type="evidence" value="ECO:0007669"/>
    <property type="project" value="InterPro"/>
</dbReference>
<organism evidence="8 9">
    <name type="scientific">Polyplax serrata</name>
    <name type="common">Common mouse louse</name>
    <dbReference type="NCBI Taxonomy" id="468196"/>
    <lineage>
        <taxon>Eukaryota</taxon>
        <taxon>Metazoa</taxon>
        <taxon>Ecdysozoa</taxon>
        <taxon>Arthropoda</taxon>
        <taxon>Hexapoda</taxon>
        <taxon>Insecta</taxon>
        <taxon>Pterygota</taxon>
        <taxon>Neoptera</taxon>
        <taxon>Paraneoptera</taxon>
        <taxon>Psocodea</taxon>
        <taxon>Troctomorpha</taxon>
        <taxon>Phthiraptera</taxon>
        <taxon>Anoplura</taxon>
        <taxon>Polyplacidae</taxon>
        <taxon>Polyplax</taxon>
    </lineage>
</organism>
<dbReference type="GO" id="GO:0016831">
    <property type="term" value="F:carboxy-lyase activity"/>
    <property type="evidence" value="ECO:0007669"/>
    <property type="project" value="UniProtKB-KW"/>
</dbReference>
<dbReference type="PRINTS" id="PR00800">
    <property type="entry name" value="YHDCRBOXLASE"/>
</dbReference>
<evidence type="ECO:0000256" key="5">
    <source>
        <dbReference type="ARBA" id="ARBA00023239"/>
    </source>
</evidence>
<dbReference type="InterPro" id="IPR021115">
    <property type="entry name" value="Pyridoxal-P_BS"/>
</dbReference>
<dbReference type="Pfam" id="PF00282">
    <property type="entry name" value="Pyridoxal_deC"/>
    <property type="match status" value="1"/>
</dbReference>
<dbReference type="InterPro" id="IPR002129">
    <property type="entry name" value="PyrdxlP-dep_de-COase"/>
</dbReference>
<dbReference type="FunFam" id="3.40.640.10:FF:000025">
    <property type="entry name" value="Histidine decarboxylase"/>
    <property type="match status" value="1"/>
</dbReference>
<dbReference type="PANTHER" id="PTHR11999:SF70">
    <property type="entry name" value="MIP05841P"/>
    <property type="match status" value="1"/>
</dbReference>
<dbReference type="Gene3D" id="3.40.640.10">
    <property type="entry name" value="Type I PLP-dependent aspartate aminotransferase-like (Major domain)"/>
    <property type="match status" value="1"/>
</dbReference>
<evidence type="ECO:0000313" key="8">
    <source>
        <dbReference type="EMBL" id="KAK6639245.1"/>
    </source>
</evidence>
<evidence type="ECO:0000256" key="2">
    <source>
        <dbReference type="ARBA" id="ARBA00009533"/>
    </source>
</evidence>
<dbReference type="FunFam" id="1.20.1340.10:FF:000001">
    <property type="entry name" value="Histidine decarboxylase"/>
    <property type="match status" value="1"/>
</dbReference>
<dbReference type="Proteomes" id="UP001372834">
    <property type="component" value="Unassembled WGS sequence"/>
</dbReference>
<evidence type="ECO:0008006" key="10">
    <source>
        <dbReference type="Google" id="ProtNLM"/>
    </source>
</evidence>
<dbReference type="Gene3D" id="3.90.1150.10">
    <property type="entry name" value="Aspartate Aminotransferase, domain 1"/>
    <property type="match status" value="1"/>
</dbReference>
<dbReference type="SUPFAM" id="SSF53383">
    <property type="entry name" value="PLP-dependent transferases"/>
    <property type="match status" value="1"/>
</dbReference>
<comment type="caution">
    <text evidence="8">The sequence shown here is derived from an EMBL/GenBank/DDBJ whole genome shotgun (WGS) entry which is preliminary data.</text>
</comment>
<comment type="similarity">
    <text evidence="2 7">Belongs to the group II decarboxylase family.</text>
</comment>